<evidence type="ECO:0000313" key="11">
    <source>
        <dbReference type="Proteomes" id="UP000295531"/>
    </source>
</evidence>
<dbReference type="NCBIfam" id="TIGR00361">
    <property type="entry name" value="ComEC_Rec2"/>
    <property type="match status" value="1"/>
</dbReference>
<evidence type="ECO:0000256" key="5">
    <source>
        <dbReference type="ARBA" id="ARBA00023136"/>
    </source>
</evidence>
<dbReference type="InterPro" id="IPR001279">
    <property type="entry name" value="Metallo-B-lactamas"/>
</dbReference>
<feature type="transmembrane region" description="Helical" evidence="6">
    <location>
        <begin position="369"/>
        <end position="390"/>
    </location>
</feature>
<evidence type="ECO:0000256" key="4">
    <source>
        <dbReference type="ARBA" id="ARBA00022989"/>
    </source>
</evidence>
<dbReference type="NCBIfam" id="TIGR00360">
    <property type="entry name" value="ComEC_N-term"/>
    <property type="match status" value="1"/>
</dbReference>
<dbReference type="GO" id="GO:0030420">
    <property type="term" value="P:establishment of competence for transformation"/>
    <property type="evidence" value="ECO:0007669"/>
    <property type="project" value="InterPro"/>
</dbReference>
<evidence type="ECO:0000256" key="6">
    <source>
        <dbReference type="SAM" id="Phobius"/>
    </source>
</evidence>
<evidence type="ECO:0000256" key="1">
    <source>
        <dbReference type="ARBA" id="ARBA00004651"/>
    </source>
</evidence>
<keyword evidence="3 6" id="KW-0812">Transmembrane</keyword>
<feature type="domain" description="ComEC/Rec2-related protein" evidence="8">
    <location>
        <begin position="206"/>
        <end position="479"/>
    </location>
</feature>
<dbReference type="InterPro" id="IPR035681">
    <property type="entry name" value="ComA-like_MBL"/>
</dbReference>
<evidence type="ECO:0000256" key="3">
    <source>
        <dbReference type="ARBA" id="ARBA00022692"/>
    </source>
</evidence>
<dbReference type="InterPro" id="IPR025405">
    <property type="entry name" value="DUF4131"/>
</dbReference>
<keyword evidence="2" id="KW-1003">Cell membrane</keyword>
<evidence type="ECO:0000259" key="9">
    <source>
        <dbReference type="Pfam" id="PF13567"/>
    </source>
</evidence>
<evidence type="ECO:0000313" key="10">
    <source>
        <dbReference type="EMBL" id="TDP38253.1"/>
    </source>
</evidence>
<name>A0A4R6PKT0_9GAMM</name>
<dbReference type="PANTHER" id="PTHR30619:SF1">
    <property type="entry name" value="RECOMBINATION PROTEIN 2"/>
    <property type="match status" value="1"/>
</dbReference>
<accession>A0A4R6PKT0</accession>
<dbReference type="Pfam" id="PF13567">
    <property type="entry name" value="DUF4131"/>
    <property type="match status" value="1"/>
</dbReference>
<evidence type="ECO:0000259" key="7">
    <source>
        <dbReference type="Pfam" id="PF00753"/>
    </source>
</evidence>
<sequence>MDRCLLIFIAGVAMSLYLPTSGTATWAVVASVLALAIGTMLPPARFVATAIVALFCGIGVVTANLNSYAERSAQLTDLEGAQQVTVRVVEIPRHYPHYTRFVAELIDGDEENSLPHGKLLLSWYGDRAKQVGLGQTWRFTVSLKRFKNYWNEGSRDYLAAMQRQNIIARGSVKTSELIANASNIRARLVRTFNALDSPHAGVLAALAIGVRELLSEQQRNQWQSAGLMHALAISGLHLSLVGWAGLILGRVGVSRLLPIIRPGMALEQQSVQALSWLLALLIAAAYAWLADFSIATVRALIMFAVVVLHRLVAVHVTPAQLLLRTVALLLLVDPLALLDAGFWLSVTALFTILTTLWRWRHRPQSSKTLALLRLQCMFLLVMAPLSLHWFGGVSLVAPLTNLILLPVISLWMLPLTLIGTVAEISFAHQFADNLWYLATLPLSLAEPLLKVITQWSWSWWQPPIELPVYVLFLLLVLVLLPLSSRLLKLVLLTTLPLTLLAFYQSRTRGESLFVHVLDVGQAQAVVVERQGRAWLIDTGNSYGSGYSLAATVIEPFLQYRQLQLEGIWVSHSDRDHSGGLAYLKQHYSQVSRFGALTRQPCEQGMQGRWNDIQWQVLWPRRDHAITKSNDQSCVMVLQYKNFRLLLPGDIEFAAERKIAESLGFPAVDVLVAAHHGSKTSSGWLMLKQTRPSLILMSNGEHKGFNFPHRYTVSRFNHMQRPWFNSKDVGQMTVVSDGSRWRLRLPFAAKRQRRLYQTHD</sequence>
<feature type="transmembrane region" description="Helical" evidence="6">
    <location>
        <begin position="273"/>
        <end position="290"/>
    </location>
</feature>
<reference evidence="10 11" key="1">
    <citation type="submission" date="2019-03" db="EMBL/GenBank/DDBJ databases">
        <title>Freshwater and sediment microbial communities from various areas in North America, analyzing microbe dynamics in response to fracking.</title>
        <authorList>
            <person name="Lamendella R."/>
        </authorList>
    </citation>
    <scope>NUCLEOTIDE SEQUENCE [LARGE SCALE GENOMIC DNA]</scope>
    <source>
        <strain evidence="10 11">18_TX</strain>
    </source>
</reference>
<dbReference type="EMBL" id="SNXI01000005">
    <property type="protein sequence ID" value="TDP38253.1"/>
    <property type="molecule type" value="Genomic_DNA"/>
</dbReference>
<feature type="transmembrane region" description="Helical" evidence="6">
    <location>
        <begin position="402"/>
        <end position="422"/>
    </location>
</feature>
<dbReference type="AlphaFoldDB" id="A0A4R6PKT0"/>
<dbReference type="PANTHER" id="PTHR30619">
    <property type="entry name" value="DNA INTERNALIZATION/COMPETENCE PROTEIN COMEC/REC2"/>
    <property type="match status" value="1"/>
</dbReference>
<feature type="transmembrane region" description="Helical" evidence="6">
    <location>
        <begin position="297"/>
        <end position="316"/>
    </location>
</feature>
<dbReference type="CDD" id="cd07731">
    <property type="entry name" value="ComA-like_MBL-fold"/>
    <property type="match status" value="1"/>
</dbReference>
<comment type="caution">
    <text evidence="10">The sequence shown here is derived from an EMBL/GenBank/DDBJ whole genome shotgun (WGS) entry which is preliminary data.</text>
</comment>
<dbReference type="InterPro" id="IPR052159">
    <property type="entry name" value="Competence_DNA_uptake"/>
</dbReference>
<dbReference type="Gene3D" id="3.60.15.10">
    <property type="entry name" value="Ribonuclease Z/Hydroxyacylglutathione hydrolase-like"/>
    <property type="match status" value="2"/>
</dbReference>
<protein>
    <submittedName>
        <fullName evidence="10">Competence protein ComEC</fullName>
    </submittedName>
</protein>
<dbReference type="InterPro" id="IPR004797">
    <property type="entry name" value="Competence_ComEC/Rec2"/>
</dbReference>
<dbReference type="Pfam" id="PF00753">
    <property type="entry name" value="Lactamase_B"/>
    <property type="match status" value="1"/>
</dbReference>
<dbReference type="Proteomes" id="UP000295531">
    <property type="component" value="Unassembled WGS sequence"/>
</dbReference>
<keyword evidence="5 6" id="KW-0472">Membrane</keyword>
<feature type="transmembrane region" description="Helical" evidence="6">
    <location>
        <begin position="489"/>
        <end position="505"/>
    </location>
</feature>
<keyword evidence="4 6" id="KW-1133">Transmembrane helix</keyword>
<keyword evidence="11" id="KW-1185">Reference proteome</keyword>
<dbReference type="InterPro" id="IPR036866">
    <property type="entry name" value="RibonucZ/Hydroxyglut_hydro"/>
</dbReference>
<organism evidence="10 11">
    <name type="scientific">Idiomarina aquatica</name>
    <dbReference type="NCBI Taxonomy" id="1327752"/>
    <lineage>
        <taxon>Bacteria</taxon>
        <taxon>Pseudomonadati</taxon>
        <taxon>Pseudomonadota</taxon>
        <taxon>Gammaproteobacteria</taxon>
        <taxon>Alteromonadales</taxon>
        <taxon>Idiomarinaceae</taxon>
        <taxon>Idiomarina</taxon>
    </lineage>
</organism>
<feature type="domain" description="DUF4131" evidence="9">
    <location>
        <begin position="25"/>
        <end position="177"/>
    </location>
</feature>
<gene>
    <name evidence="10" type="ORF">DEU29_105105</name>
</gene>
<evidence type="ECO:0000256" key="2">
    <source>
        <dbReference type="ARBA" id="ARBA00022475"/>
    </source>
</evidence>
<dbReference type="OrthoDB" id="9761531at2"/>
<dbReference type="Pfam" id="PF03772">
    <property type="entry name" value="Competence"/>
    <property type="match status" value="1"/>
</dbReference>
<dbReference type="InterPro" id="IPR004477">
    <property type="entry name" value="ComEC_N"/>
</dbReference>
<feature type="transmembrane region" description="Helical" evidence="6">
    <location>
        <begin position="44"/>
        <end position="65"/>
    </location>
</feature>
<dbReference type="SUPFAM" id="SSF56281">
    <property type="entry name" value="Metallo-hydrolase/oxidoreductase"/>
    <property type="match status" value="1"/>
</dbReference>
<feature type="transmembrane region" description="Helical" evidence="6">
    <location>
        <begin position="227"/>
        <end position="253"/>
    </location>
</feature>
<comment type="subcellular location">
    <subcellularLocation>
        <location evidence="1">Cell membrane</location>
        <topology evidence="1">Multi-pass membrane protein</topology>
    </subcellularLocation>
</comment>
<evidence type="ECO:0000259" key="8">
    <source>
        <dbReference type="Pfam" id="PF03772"/>
    </source>
</evidence>
<proteinExistence type="predicted"/>
<feature type="transmembrane region" description="Helical" evidence="6">
    <location>
        <begin position="464"/>
        <end position="482"/>
    </location>
</feature>
<feature type="transmembrane region" description="Helical" evidence="6">
    <location>
        <begin position="336"/>
        <end position="357"/>
    </location>
</feature>
<feature type="transmembrane region" description="Helical" evidence="6">
    <location>
        <begin position="434"/>
        <end position="452"/>
    </location>
</feature>
<feature type="domain" description="Metallo-beta-lactamase" evidence="7">
    <location>
        <begin position="518"/>
        <end position="682"/>
    </location>
</feature>
<dbReference type="GO" id="GO:0005886">
    <property type="term" value="C:plasma membrane"/>
    <property type="evidence" value="ECO:0007669"/>
    <property type="project" value="UniProtKB-SubCell"/>
</dbReference>